<sequence>MISNISVLSSALNLNSLMLSTIKKVPLSYLTFE</sequence>
<organism evidence="1">
    <name type="scientific">marine metagenome</name>
    <dbReference type="NCBI Taxonomy" id="408172"/>
    <lineage>
        <taxon>unclassified sequences</taxon>
        <taxon>metagenomes</taxon>
        <taxon>ecological metagenomes</taxon>
    </lineage>
</organism>
<name>A0A381R2R5_9ZZZZ</name>
<proteinExistence type="predicted"/>
<protein>
    <submittedName>
        <fullName evidence="1">Uncharacterized protein</fullName>
    </submittedName>
</protein>
<dbReference type="AlphaFoldDB" id="A0A381R2R5"/>
<gene>
    <name evidence="1" type="ORF">METZ01_LOCUS38836</name>
</gene>
<reference evidence="1" key="1">
    <citation type="submission" date="2018-05" db="EMBL/GenBank/DDBJ databases">
        <authorList>
            <person name="Lanie J.A."/>
            <person name="Ng W.-L."/>
            <person name="Kazmierczak K.M."/>
            <person name="Andrzejewski T.M."/>
            <person name="Davidsen T.M."/>
            <person name="Wayne K.J."/>
            <person name="Tettelin H."/>
            <person name="Glass J.I."/>
            <person name="Rusch D."/>
            <person name="Podicherti R."/>
            <person name="Tsui H.-C.T."/>
            <person name="Winkler M.E."/>
        </authorList>
    </citation>
    <scope>NUCLEOTIDE SEQUENCE</scope>
</reference>
<evidence type="ECO:0000313" key="1">
    <source>
        <dbReference type="EMBL" id="SUZ85982.1"/>
    </source>
</evidence>
<accession>A0A381R2R5</accession>
<dbReference type="EMBL" id="UINC01001660">
    <property type="protein sequence ID" value="SUZ85982.1"/>
    <property type="molecule type" value="Genomic_DNA"/>
</dbReference>